<name>A0A3B9IM69_9PROT</name>
<protein>
    <submittedName>
        <fullName evidence="2">Uncharacterized protein</fullName>
    </submittedName>
</protein>
<accession>A0A3B9IM69</accession>
<dbReference type="EMBL" id="DMAI01000250">
    <property type="protein sequence ID" value="HAE48860.1"/>
    <property type="molecule type" value="Genomic_DNA"/>
</dbReference>
<sequence length="77" mass="8018">EPRDHGLDPRRMGKADHGFGAGTGALKGGRAAAGAGDEALIVHPIPGRGIDHRKGRGRGGGLGRDRIGERCEIARSW</sequence>
<evidence type="ECO:0000313" key="3">
    <source>
        <dbReference type="Proteomes" id="UP000257706"/>
    </source>
</evidence>
<feature type="non-terminal residue" evidence="2">
    <location>
        <position position="1"/>
    </location>
</feature>
<dbReference type="AlphaFoldDB" id="A0A3B9IM69"/>
<feature type="compositionally biased region" description="Basic and acidic residues" evidence="1">
    <location>
        <begin position="1"/>
        <end position="17"/>
    </location>
</feature>
<organism evidence="2 3">
    <name type="scientific">Tistrella mobilis</name>
    <dbReference type="NCBI Taxonomy" id="171437"/>
    <lineage>
        <taxon>Bacteria</taxon>
        <taxon>Pseudomonadati</taxon>
        <taxon>Pseudomonadota</taxon>
        <taxon>Alphaproteobacteria</taxon>
        <taxon>Geminicoccales</taxon>
        <taxon>Geminicoccaceae</taxon>
        <taxon>Tistrella</taxon>
    </lineage>
</organism>
<evidence type="ECO:0000313" key="2">
    <source>
        <dbReference type="EMBL" id="HAE48860.1"/>
    </source>
</evidence>
<proteinExistence type="predicted"/>
<feature type="region of interest" description="Disordered" evidence="1">
    <location>
        <begin position="45"/>
        <end position="65"/>
    </location>
</feature>
<gene>
    <name evidence="2" type="ORF">DCK97_15700</name>
</gene>
<feature type="non-terminal residue" evidence="2">
    <location>
        <position position="77"/>
    </location>
</feature>
<comment type="caution">
    <text evidence="2">The sequence shown here is derived from an EMBL/GenBank/DDBJ whole genome shotgun (WGS) entry which is preliminary data.</text>
</comment>
<evidence type="ECO:0000256" key="1">
    <source>
        <dbReference type="SAM" id="MobiDB-lite"/>
    </source>
</evidence>
<reference evidence="2 3" key="1">
    <citation type="journal article" date="2018" name="Nat. Biotechnol.">
        <title>A standardized bacterial taxonomy based on genome phylogeny substantially revises the tree of life.</title>
        <authorList>
            <person name="Parks D.H."/>
            <person name="Chuvochina M."/>
            <person name="Waite D.W."/>
            <person name="Rinke C."/>
            <person name="Skarshewski A."/>
            <person name="Chaumeil P.A."/>
            <person name="Hugenholtz P."/>
        </authorList>
    </citation>
    <scope>NUCLEOTIDE SEQUENCE [LARGE SCALE GENOMIC DNA]</scope>
    <source>
        <strain evidence="2">UBA8739</strain>
    </source>
</reference>
<feature type="region of interest" description="Disordered" evidence="1">
    <location>
        <begin position="1"/>
        <end position="30"/>
    </location>
</feature>
<dbReference type="Proteomes" id="UP000257706">
    <property type="component" value="Unassembled WGS sequence"/>
</dbReference>